<organism evidence="6">
    <name type="scientific">Lacticaseibacillus paracasei</name>
    <name type="common">Lactobacillus paracasei</name>
    <dbReference type="NCBI Taxonomy" id="1597"/>
    <lineage>
        <taxon>Bacteria</taxon>
        <taxon>Bacillati</taxon>
        <taxon>Bacillota</taxon>
        <taxon>Bacilli</taxon>
        <taxon>Lactobacillales</taxon>
        <taxon>Lactobacillaceae</taxon>
        <taxon>Lacticaseibacillus</taxon>
    </lineage>
</organism>
<dbReference type="AlphaFoldDB" id="A0A0M6W8Z4"/>
<dbReference type="InterPro" id="IPR051054">
    <property type="entry name" value="SorC_transcr_regulators"/>
</dbReference>
<dbReference type="GO" id="GO:0030246">
    <property type="term" value="F:carbohydrate binding"/>
    <property type="evidence" value="ECO:0007669"/>
    <property type="project" value="InterPro"/>
</dbReference>
<dbReference type="Pfam" id="PF04198">
    <property type="entry name" value="Sugar-bind"/>
    <property type="match status" value="1"/>
</dbReference>
<dbReference type="RefSeq" id="WP_003592324.1">
    <property type="nucleotide sequence ID" value="NZ_AFYP01000054.1"/>
</dbReference>
<evidence type="ECO:0000256" key="1">
    <source>
        <dbReference type="ARBA" id="ARBA00010466"/>
    </source>
</evidence>
<reference evidence="6" key="1">
    <citation type="journal article" date="2015" name="Front. Microbiol.">
        <title>The vaginal isolate Lactobacillus paracasei LPC-S01 (DSM 26760) is suitable for oral administration.</title>
        <authorList>
            <person name="Balzaretti S."/>
            <person name="Taverniti V."/>
            <person name="Rondini G."/>
            <person name="Marcolegio G."/>
            <person name="Minuzzo M."/>
            <person name="Remagni M.C."/>
            <person name="Fiore W."/>
            <person name="Arioli S."/>
            <person name="Guglielmetti S."/>
        </authorList>
    </citation>
    <scope>NUCLEOTIDE SEQUENCE</scope>
    <source>
        <strain evidence="6">LPC-S01</strain>
    </source>
</reference>
<dbReference type="EMBL" id="LN846901">
    <property type="protein sequence ID" value="CRL16978.1"/>
    <property type="molecule type" value="Genomic_DNA"/>
</dbReference>
<dbReference type="Gene3D" id="1.10.10.60">
    <property type="entry name" value="Homeodomain-like"/>
    <property type="match status" value="1"/>
</dbReference>
<keyword evidence="4" id="KW-0804">Transcription</keyword>
<dbReference type="InterPro" id="IPR037171">
    <property type="entry name" value="NagB/RpiA_transferase-like"/>
</dbReference>
<name>A0A0M6W8Z4_LACPA</name>
<protein>
    <submittedName>
        <fullName evidence="6">Putative transcriptional regulator</fullName>
    </submittedName>
</protein>
<comment type="similarity">
    <text evidence="1">Belongs to the SorC transcriptional regulatory family.</text>
</comment>
<evidence type="ECO:0000256" key="3">
    <source>
        <dbReference type="ARBA" id="ARBA00023125"/>
    </source>
</evidence>
<evidence type="ECO:0000259" key="5">
    <source>
        <dbReference type="Pfam" id="PF04198"/>
    </source>
</evidence>
<evidence type="ECO:0000256" key="2">
    <source>
        <dbReference type="ARBA" id="ARBA00023015"/>
    </source>
</evidence>
<dbReference type="GO" id="GO:0003677">
    <property type="term" value="F:DNA binding"/>
    <property type="evidence" value="ECO:0007669"/>
    <property type="project" value="UniProtKB-KW"/>
</dbReference>
<accession>A0A0M6W8Z4</accession>
<evidence type="ECO:0000313" key="6">
    <source>
        <dbReference type="EMBL" id="CRL16978.1"/>
    </source>
</evidence>
<sequence length="318" mass="34856">MSNLPKRYDRATLVKISDLYYMHGLTQQEISEIAHIHRTEISRILKAARDEGVVSIAINPETTAVSQLVDFFKQKYGLRDAVIVPSSENGGNELNALSVYASMFLSKIIKSDDVIGLSWGSTLSSVISQFPTDNKLHGIKVVPLVGGPMGRIPSNYHVNYLTHRLANRLNGTAFVLDSPAFVRSKALRKELLANPNTQEILSLWTRVNIAIFGMGSSLITDSPDWQAFYENTNFKSYFSAEMVGDILSHPFDKNGKVTRDIDSILVALPLSALKKVPYSVGIAFGEDKVTAILAALRGGLLNTLITTEAAAKSIKDLS</sequence>
<dbReference type="SUPFAM" id="SSF100950">
    <property type="entry name" value="NagB/RpiA/CoA transferase-like"/>
    <property type="match status" value="1"/>
</dbReference>
<keyword evidence="3" id="KW-0238">DNA-binding</keyword>
<dbReference type="PANTHER" id="PTHR34294:SF1">
    <property type="entry name" value="TRANSCRIPTIONAL REGULATOR LSRR"/>
    <property type="match status" value="1"/>
</dbReference>
<dbReference type="Gene3D" id="3.40.50.1360">
    <property type="match status" value="1"/>
</dbReference>
<evidence type="ECO:0000256" key="4">
    <source>
        <dbReference type="ARBA" id="ARBA00023163"/>
    </source>
</evidence>
<proteinExistence type="inferred from homology"/>
<dbReference type="PANTHER" id="PTHR34294">
    <property type="entry name" value="TRANSCRIPTIONAL REGULATOR-RELATED"/>
    <property type="match status" value="1"/>
</dbReference>
<feature type="domain" description="Sugar-binding" evidence="5">
    <location>
        <begin position="65"/>
        <end position="314"/>
    </location>
</feature>
<dbReference type="InterPro" id="IPR007324">
    <property type="entry name" value="Sugar-bd_dom_put"/>
</dbReference>
<keyword evidence="2" id="KW-0805">Transcription regulation</keyword>